<dbReference type="EMBL" id="BKCP01010070">
    <property type="protein sequence ID" value="GER52077.1"/>
    <property type="molecule type" value="Genomic_DNA"/>
</dbReference>
<sequence>MSSCSRALSSGPWRPPLFEFTNTTVGHSAGSASSCSRTAAAAAASPPLLSRIASLMASRRYPGIVTFRRSSSLLTRTPASVKPRRESITDVRPEAELLVGAPNSVMGVYCGVNDGNALDGSTQPLTANRSRFRLLFLPSLVGNLGRNLI</sequence>
<accession>A0A5A7R5R4</accession>
<evidence type="ECO:0000313" key="2">
    <source>
        <dbReference type="Proteomes" id="UP000325081"/>
    </source>
</evidence>
<reference evidence="2" key="1">
    <citation type="journal article" date="2019" name="Curr. Biol.">
        <title>Genome Sequence of Striga asiatica Provides Insight into the Evolution of Plant Parasitism.</title>
        <authorList>
            <person name="Yoshida S."/>
            <person name="Kim S."/>
            <person name="Wafula E.K."/>
            <person name="Tanskanen J."/>
            <person name="Kim Y.M."/>
            <person name="Honaas L."/>
            <person name="Yang Z."/>
            <person name="Spallek T."/>
            <person name="Conn C.E."/>
            <person name="Ichihashi Y."/>
            <person name="Cheong K."/>
            <person name="Cui S."/>
            <person name="Der J.P."/>
            <person name="Gundlach H."/>
            <person name="Jiao Y."/>
            <person name="Hori C."/>
            <person name="Ishida J.K."/>
            <person name="Kasahara H."/>
            <person name="Kiba T."/>
            <person name="Kim M.S."/>
            <person name="Koo N."/>
            <person name="Laohavisit A."/>
            <person name="Lee Y.H."/>
            <person name="Lumba S."/>
            <person name="McCourt P."/>
            <person name="Mortimer J.C."/>
            <person name="Mutuku J.M."/>
            <person name="Nomura T."/>
            <person name="Sasaki-Sekimoto Y."/>
            <person name="Seto Y."/>
            <person name="Wang Y."/>
            <person name="Wakatake T."/>
            <person name="Sakakibara H."/>
            <person name="Demura T."/>
            <person name="Yamaguchi S."/>
            <person name="Yoneyama K."/>
            <person name="Manabe R.I."/>
            <person name="Nelson D.C."/>
            <person name="Schulman A.H."/>
            <person name="Timko M.P."/>
            <person name="dePamphilis C.W."/>
            <person name="Choi D."/>
            <person name="Shirasu K."/>
        </authorList>
    </citation>
    <scope>NUCLEOTIDE SEQUENCE [LARGE SCALE GENOMIC DNA]</scope>
    <source>
        <strain evidence="2">cv. UVA1</strain>
    </source>
</reference>
<keyword evidence="2" id="KW-1185">Reference proteome</keyword>
<protein>
    <submittedName>
        <fullName evidence="1">Aspartyl/glutamyl-tRNA(Asn/Gln) amidotransferasesubunit C</fullName>
    </submittedName>
</protein>
<dbReference type="GO" id="GO:0016740">
    <property type="term" value="F:transferase activity"/>
    <property type="evidence" value="ECO:0007669"/>
    <property type="project" value="UniProtKB-KW"/>
</dbReference>
<dbReference type="AlphaFoldDB" id="A0A5A7R5R4"/>
<proteinExistence type="predicted"/>
<evidence type="ECO:0000313" key="1">
    <source>
        <dbReference type="EMBL" id="GER52077.1"/>
    </source>
</evidence>
<dbReference type="Proteomes" id="UP000325081">
    <property type="component" value="Unassembled WGS sequence"/>
</dbReference>
<keyword evidence="1" id="KW-0808">Transferase</keyword>
<comment type="caution">
    <text evidence="1">The sequence shown here is derived from an EMBL/GenBank/DDBJ whole genome shotgun (WGS) entry which is preliminary data.</text>
</comment>
<gene>
    <name evidence="1" type="ORF">STAS_29505</name>
</gene>
<organism evidence="1 2">
    <name type="scientific">Striga asiatica</name>
    <name type="common">Asiatic witchweed</name>
    <name type="synonym">Buchnera asiatica</name>
    <dbReference type="NCBI Taxonomy" id="4170"/>
    <lineage>
        <taxon>Eukaryota</taxon>
        <taxon>Viridiplantae</taxon>
        <taxon>Streptophyta</taxon>
        <taxon>Embryophyta</taxon>
        <taxon>Tracheophyta</taxon>
        <taxon>Spermatophyta</taxon>
        <taxon>Magnoliopsida</taxon>
        <taxon>eudicotyledons</taxon>
        <taxon>Gunneridae</taxon>
        <taxon>Pentapetalae</taxon>
        <taxon>asterids</taxon>
        <taxon>lamiids</taxon>
        <taxon>Lamiales</taxon>
        <taxon>Orobanchaceae</taxon>
        <taxon>Buchnereae</taxon>
        <taxon>Striga</taxon>
    </lineage>
</organism>
<dbReference type="PROSITE" id="PS51257">
    <property type="entry name" value="PROKAR_LIPOPROTEIN"/>
    <property type="match status" value="1"/>
</dbReference>
<name>A0A5A7R5R4_STRAF</name>